<dbReference type="InterPro" id="IPR051251">
    <property type="entry name" value="STK_FNIP-Repeat"/>
</dbReference>
<dbReference type="EMBL" id="AJWJ01000096">
    <property type="protein sequence ID" value="KAF2075541.1"/>
    <property type="molecule type" value="Genomic_DNA"/>
</dbReference>
<evidence type="ECO:0000313" key="2">
    <source>
        <dbReference type="EMBL" id="KAF2075541.1"/>
    </source>
</evidence>
<dbReference type="AlphaFoldDB" id="A0A8J4UUJ4"/>
<proteinExistence type="predicted"/>
<dbReference type="Proteomes" id="UP000695562">
    <property type="component" value="Unassembled WGS sequence"/>
</dbReference>
<dbReference type="PANTHER" id="PTHR32134:SF92">
    <property type="entry name" value="FNIP REPEAT-CONTAINING PROTEIN"/>
    <property type="match status" value="1"/>
</dbReference>
<accession>A0A8J4UUJ4</accession>
<dbReference type="PANTHER" id="PTHR32134">
    <property type="entry name" value="FNIP REPEAT-CONTAINING PROTEIN"/>
    <property type="match status" value="1"/>
</dbReference>
<dbReference type="OrthoDB" id="10290201at2759"/>
<protein>
    <submittedName>
        <fullName evidence="2">Uncharacterized protein</fullName>
    </submittedName>
</protein>
<sequence>MITSTTTNTFYSIWRSSYLRNLIRGKINDGAVISVDLPYLDSYHEYLSSIDNSNNNRYIFIKLNIKDKDHFIEYLNHPFRHVINFLYFTDVVDISLLPLEPIPKIQQQRQHNYMVWSKTINHTYQIRFDCSLIPDSVVKLSVFAKDDVLCTGHLPDSITALDVYKSSLFQAHSSLVDYVLRNPPTKLKSLSLPNDFIMNVMSKYTLPSTLVDFHYMSSVESLQSFVVSQQEQQQKVLKGCTLVVKKLESFDWLHDNPWVTQVNLIVVPVTERDPPIPLHVTHITTTNVAMLNTDILPPGLESLTCLSNLTIFSSRPPNLKYLYLDTYRNKLTPNLLPNTLEHLEIVVFNEPIDKGVLPPHLKTLCLESFDQDLREGVIPASLTNLQLYRFKKLLRPSVLPAGLKNLFLYEFNNCATNLQAHSLPISLTSLSLNSYRGSYDCVGPLNNLKSLSIHSLHPSLSRLVSNVETIKISFTSIDTHTSNSKKSKESEPSVTTNLVNTTIQNLVISYQPTSSKAYDTKFHLYPEFLPFSLVKLETIGVEIHSAGLFPKSCVYLKTDMKNLNLELIPPTVKYIK</sequence>
<reference evidence="2" key="1">
    <citation type="submission" date="2020-01" db="EMBL/GenBank/DDBJ databases">
        <title>Development of genomics and gene disruption for Polysphondylium violaceum indicates a role for the polyketide synthase stlB in stalk morphogenesis.</title>
        <authorList>
            <person name="Narita B."/>
            <person name="Kawabe Y."/>
            <person name="Kin K."/>
            <person name="Saito T."/>
            <person name="Gibbs R."/>
            <person name="Kuspa A."/>
            <person name="Muzny D."/>
            <person name="Queller D."/>
            <person name="Richards S."/>
            <person name="Strassman J."/>
            <person name="Sucgang R."/>
            <person name="Worley K."/>
            <person name="Schaap P."/>
        </authorList>
    </citation>
    <scope>NUCLEOTIDE SEQUENCE</scope>
    <source>
        <strain evidence="2">QSvi11</strain>
    </source>
</reference>
<comment type="caution">
    <text evidence="2">The sequence shown here is derived from an EMBL/GenBank/DDBJ whole genome shotgun (WGS) entry which is preliminary data.</text>
</comment>
<evidence type="ECO:0000313" key="3">
    <source>
        <dbReference type="Proteomes" id="UP000695562"/>
    </source>
</evidence>
<keyword evidence="3" id="KW-1185">Reference proteome</keyword>
<gene>
    <name evidence="2" type="ORF">CYY_003182</name>
</gene>
<dbReference type="Pfam" id="PF05725">
    <property type="entry name" value="FNIP"/>
    <property type="match status" value="2"/>
</dbReference>
<evidence type="ECO:0000256" key="1">
    <source>
        <dbReference type="ARBA" id="ARBA00022737"/>
    </source>
</evidence>
<name>A0A8J4UUJ4_9MYCE</name>
<keyword evidence="1" id="KW-0677">Repeat</keyword>
<dbReference type="InterPro" id="IPR008615">
    <property type="entry name" value="FNIP"/>
</dbReference>
<organism evidence="2 3">
    <name type="scientific">Polysphondylium violaceum</name>
    <dbReference type="NCBI Taxonomy" id="133409"/>
    <lineage>
        <taxon>Eukaryota</taxon>
        <taxon>Amoebozoa</taxon>
        <taxon>Evosea</taxon>
        <taxon>Eumycetozoa</taxon>
        <taxon>Dictyostelia</taxon>
        <taxon>Dictyosteliales</taxon>
        <taxon>Dictyosteliaceae</taxon>
        <taxon>Polysphondylium</taxon>
    </lineage>
</organism>